<reference evidence="2" key="1">
    <citation type="submission" date="2017-12" db="EMBL/GenBank/DDBJ databases">
        <authorList>
            <person name="Diaz M."/>
        </authorList>
    </citation>
    <scope>NUCLEOTIDE SEQUENCE [LARGE SCALE GENOMIC DNA]</scope>
    <source>
        <strain evidence="2">FI11154</strain>
    </source>
</reference>
<proteinExistence type="predicted"/>
<evidence type="ECO:0000313" key="1">
    <source>
        <dbReference type="EMBL" id="SPL62856.1"/>
    </source>
</evidence>
<sequence length="45" mass="5223">MRYLARGFSADTVRRARYNRYIHVGLPADTMDDYAAETSLLEQDI</sequence>
<dbReference type="EMBL" id="OOFM01000004">
    <property type="protein sequence ID" value="SPL62856.1"/>
    <property type="molecule type" value="Genomic_DNA"/>
</dbReference>
<evidence type="ECO:0000313" key="2">
    <source>
        <dbReference type="Proteomes" id="UP000246073"/>
    </source>
</evidence>
<dbReference type="AlphaFoldDB" id="A0A2P9HFH8"/>
<dbReference type="Proteomes" id="UP000246073">
    <property type="component" value="Unassembled WGS sequence"/>
</dbReference>
<organism evidence="1 2">
    <name type="scientific">Ochrobactrum soli</name>
    <dbReference type="NCBI Taxonomy" id="2448455"/>
    <lineage>
        <taxon>Bacteria</taxon>
        <taxon>Pseudomonadati</taxon>
        <taxon>Pseudomonadota</taxon>
        <taxon>Alphaproteobacteria</taxon>
        <taxon>Hyphomicrobiales</taxon>
        <taxon>Brucellaceae</taxon>
        <taxon>Brucella/Ochrobactrum group</taxon>
        <taxon>Ochrobactrum</taxon>
    </lineage>
</organism>
<protein>
    <submittedName>
        <fullName evidence="1">Uncharacterized protein</fullName>
    </submittedName>
</protein>
<name>A0A2P9HFH8_9HYPH</name>
<accession>A0A2P9HFH8</accession>
<gene>
    <name evidence="1" type="ORF">OHAE_2788</name>
</gene>